<evidence type="ECO:0000313" key="2">
    <source>
        <dbReference type="Proteomes" id="UP000095284"/>
    </source>
</evidence>
<feature type="compositionally biased region" description="Low complexity" evidence="1">
    <location>
        <begin position="51"/>
        <end position="66"/>
    </location>
</feature>
<accession>A0A1I7SV03</accession>
<sequence>MLKQALKHSIHNHHKQRMPRLRSWLLAPALSGSGSEPGVGAGAGNFGCGSGSRAQSWSQASQRSEK</sequence>
<dbReference type="AlphaFoldDB" id="A0A1I7SV03"/>
<evidence type="ECO:0000256" key="1">
    <source>
        <dbReference type="SAM" id="MobiDB-lite"/>
    </source>
</evidence>
<name>A0A1I7SV03_BURXY</name>
<dbReference type="Proteomes" id="UP000095284">
    <property type="component" value="Unplaced"/>
</dbReference>
<dbReference type="WBParaSite" id="BXY_1687700.1">
    <property type="protein sequence ID" value="BXY_1687700.1"/>
    <property type="gene ID" value="BXY_1687700"/>
</dbReference>
<feature type="region of interest" description="Disordered" evidence="1">
    <location>
        <begin position="32"/>
        <end position="66"/>
    </location>
</feature>
<evidence type="ECO:0000313" key="3">
    <source>
        <dbReference type="WBParaSite" id="BXY_1687700.1"/>
    </source>
</evidence>
<reference evidence="3" key="1">
    <citation type="submission" date="2016-11" db="UniProtKB">
        <authorList>
            <consortium name="WormBaseParasite"/>
        </authorList>
    </citation>
    <scope>IDENTIFICATION</scope>
</reference>
<proteinExistence type="predicted"/>
<feature type="compositionally biased region" description="Gly residues" evidence="1">
    <location>
        <begin position="35"/>
        <end position="50"/>
    </location>
</feature>
<organism evidence="2 3">
    <name type="scientific">Bursaphelenchus xylophilus</name>
    <name type="common">Pinewood nematode worm</name>
    <name type="synonym">Aphelenchoides xylophilus</name>
    <dbReference type="NCBI Taxonomy" id="6326"/>
    <lineage>
        <taxon>Eukaryota</taxon>
        <taxon>Metazoa</taxon>
        <taxon>Ecdysozoa</taxon>
        <taxon>Nematoda</taxon>
        <taxon>Chromadorea</taxon>
        <taxon>Rhabditida</taxon>
        <taxon>Tylenchina</taxon>
        <taxon>Tylenchomorpha</taxon>
        <taxon>Aphelenchoidea</taxon>
        <taxon>Aphelenchoididae</taxon>
        <taxon>Bursaphelenchus</taxon>
    </lineage>
</organism>
<protein>
    <submittedName>
        <fullName evidence="3">Uncharacterized protein</fullName>
    </submittedName>
</protein>